<comment type="similarity">
    <text evidence="1">Belongs to the hemerythrin family.</text>
</comment>
<reference evidence="5" key="1">
    <citation type="submission" date="2024-05" db="EMBL/GenBank/DDBJ databases">
        <authorList>
            <person name="Bunk B."/>
            <person name="Swiderski J."/>
            <person name="Sproer C."/>
            <person name="Thiel V."/>
        </authorList>
    </citation>
    <scope>NUCLEOTIDE SEQUENCE</scope>
    <source>
        <strain evidence="5">DSM 17735</strain>
    </source>
</reference>
<dbReference type="EMBL" id="CP157675">
    <property type="protein sequence ID" value="XBP69133.1"/>
    <property type="molecule type" value="Genomic_DNA"/>
</dbReference>
<name>A0AAU7LQ36_9BURK</name>
<organism evidence="5">
    <name type="scientific">Polaromonas hydrogenivorans</name>
    <dbReference type="NCBI Taxonomy" id="335476"/>
    <lineage>
        <taxon>Bacteria</taxon>
        <taxon>Pseudomonadati</taxon>
        <taxon>Pseudomonadota</taxon>
        <taxon>Betaproteobacteria</taxon>
        <taxon>Burkholderiales</taxon>
        <taxon>Comamonadaceae</taxon>
        <taxon>Polaromonas</taxon>
    </lineage>
</organism>
<gene>
    <name evidence="5" type="ORF">ABLV49_14645</name>
</gene>
<keyword evidence="2" id="KW-0479">Metal-binding</keyword>
<dbReference type="PANTHER" id="PTHR37164">
    <property type="entry name" value="BACTERIOHEMERYTHRIN"/>
    <property type="match status" value="1"/>
</dbReference>
<dbReference type="Gene3D" id="1.20.120.50">
    <property type="entry name" value="Hemerythrin-like"/>
    <property type="match status" value="1"/>
</dbReference>
<dbReference type="AlphaFoldDB" id="A0AAU7LQ36"/>
<dbReference type="InterPro" id="IPR035938">
    <property type="entry name" value="Hemerythrin-like_sf"/>
</dbReference>
<dbReference type="InterPro" id="IPR050669">
    <property type="entry name" value="Hemerythrin"/>
</dbReference>
<accession>A0AAU7LQ36</accession>
<dbReference type="NCBIfam" id="TIGR02481">
    <property type="entry name" value="hemeryth_dom"/>
    <property type="match status" value="1"/>
</dbReference>
<dbReference type="PANTHER" id="PTHR37164:SF1">
    <property type="entry name" value="BACTERIOHEMERYTHRIN"/>
    <property type="match status" value="1"/>
</dbReference>
<evidence type="ECO:0000259" key="4">
    <source>
        <dbReference type="Pfam" id="PF01814"/>
    </source>
</evidence>
<evidence type="ECO:0000256" key="1">
    <source>
        <dbReference type="ARBA" id="ARBA00010587"/>
    </source>
</evidence>
<dbReference type="InterPro" id="IPR012312">
    <property type="entry name" value="Hemerythrin-like"/>
</dbReference>
<evidence type="ECO:0000313" key="5">
    <source>
        <dbReference type="EMBL" id="XBP69133.1"/>
    </source>
</evidence>
<dbReference type="SUPFAM" id="SSF47188">
    <property type="entry name" value="Hemerythrin-like"/>
    <property type="match status" value="1"/>
</dbReference>
<dbReference type="CDD" id="cd12107">
    <property type="entry name" value="Hemerythrin"/>
    <property type="match status" value="1"/>
</dbReference>
<dbReference type="RefSeq" id="WP_349277504.1">
    <property type="nucleotide sequence ID" value="NZ_CBCSCU010000035.1"/>
</dbReference>
<protein>
    <submittedName>
        <fullName evidence="5">Hemerythrin domain-containing protein</fullName>
    </submittedName>
</protein>
<dbReference type="Pfam" id="PF01814">
    <property type="entry name" value="Hemerythrin"/>
    <property type="match status" value="1"/>
</dbReference>
<feature type="domain" description="Hemerythrin-like" evidence="4">
    <location>
        <begin position="16"/>
        <end position="119"/>
    </location>
</feature>
<dbReference type="GO" id="GO:0046872">
    <property type="term" value="F:metal ion binding"/>
    <property type="evidence" value="ECO:0007669"/>
    <property type="project" value="UniProtKB-KW"/>
</dbReference>
<sequence length="168" mass="18431">MSNLEWSDALALDLPVMDDTHREFVELLAVVETASDETLLPHWRTLVDHTDDHFGREDQWMQATRFSSTNCHSVQHKVVLQVMREGITYALAGDLGAIRQMARELAIWFPQHAQTMDAALALHLRGIGYDPVTGIVAMPEALPNSIIHGCGGASCSDSETPEPAAQAA</sequence>
<proteinExistence type="inferred from homology"/>
<evidence type="ECO:0000256" key="2">
    <source>
        <dbReference type="ARBA" id="ARBA00022723"/>
    </source>
</evidence>
<dbReference type="InterPro" id="IPR012827">
    <property type="entry name" value="Hemerythrin_metal-bd"/>
</dbReference>
<keyword evidence="3" id="KW-0408">Iron</keyword>
<evidence type="ECO:0000256" key="3">
    <source>
        <dbReference type="ARBA" id="ARBA00023004"/>
    </source>
</evidence>